<dbReference type="GO" id="GO:0003735">
    <property type="term" value="F:structural constituent of ribosome"/>
    <property type="evidence" value="ECO:0007669"/>
    <property type="project" value="InterPro"/>
</dbReference>
<evidence type="ECO:0000256" key="2">
    <source>
        <dbReference type="ARBA" id="ARBA00022980"/>
    </source>
</evidence>
<evidence type="ECO:0000313" key="6">
    <source>
        <dbReference type="EMBL" id="OGM63958.1"/>
    </source>
</evidence>
<dbReference type="PANTHER" id="PTHR14503:SF4">
    <property type="entry name" value="LARGE RIBOSOMAL SUBUNIT PROTEIN BL34M"/>
    <property type="match status" value="1"/>
</dbReference>
<dbReference type="PANTHER" id="PTHR14503">
    <property type="entry name" value="MITOCHONDRIAL RIBOSOMAL PROTEIN 34 FAMILY MEMBER"/>
    <property type="match status" value="1"/>
</dbReference>
<comment type="caution">
    <text evidence="6">The sequence shown here is derived from an EMBL/GenBank/DDBJ whole genome shotgun (WGS) entry which is preliminary data.</text>
</comment>
<keyword evidence="3" id="KW-0687">Ribonucleoprotein</keyword>
<evidence type="ECO:0000313" key="7">
    <source>
        <dbReference type="Proteomes" id="UP000176725"/>
    </source>
</evidence>
<organism evidence="6 7">
    <name type="scientific">Candidatus Woesebacteria bacterium RIFCSPLOWO2_01_FULL_39_25</name>
    <dbReference type="NCBI Taxonomy" id="1802521"/>
    <lineage>
        <taxon>Bacteria</taxon>
        <taxon>Candidatus Woeseibacteriota</taxon>
    </lineage>
</organism>
<dbReference type="InterPro" id="IPR000271">
    <property type="entry name" value="Ribosomal_bL34"/>
</dbReference>
<dbReference type="GO" id="GO:0006412">
    <property type="term" value="P:translation"/>
    <property type="evidence" value="ECO:0007669"/>
    <property type="project" value="InterPro"/>
</dbReference>
<dbReference type="EMBL" id="MGHH01000014">
    <property type="protein sequence ID" value="OGM63958.1"/>
    <property type="molecule type" value="Genomic_DNA"/>
</dbReference>
<dbReference type="PROSITE" id="PS00784">
    <property type="entry name" value="RIBOSOMAL_L34"/>
    <property type="match status" value="1"/>
</dbReference>
<name>A0A1F8BL09_9BACT</name>
<evidence type="ECO:0000256" key="3">
    <source>
        <dbReference type="ARBA" id="ARBA00023274"/>
    </source>
</evidence>
<evidence type="ECO:0000256" key="1">
    <source>
        <dbReference type="ARBA" id="ARBA00010111"/>
    </source>
</evidence>
<dbReference type="GO" id="GO:1990904">
    <property type="term" value="C:ribonucleoprotein complex"/>
    <property type="evidence" value="ECO:0007669"/>
    <property type="project" value="UniProtKB-KW"/>
</dbReference>
<dbReference type="GO" id="GO:0005840">
    <property type="term" value="C:ribosome"/>
    <property type="evidence" value="ECO:0007669"/>
    <property type="project" value="UniProtKB-KW"/>
</dbReference>
<proteinExistence type="inferred from homology"/>
<dbReference type="STRING" id="1802521.A2893_00415"/>
<gene>
    <name evidence="6" type="ORF">A2893_00415</name>
</gene>
<dbReference type="AlphaFoldDB" id="A0A1F8BL09"/>
<dbReference type="Gene3D" id="1.10.287.3980">
    <property type="match status" value="1"/>
</dbReference>
<evidence type="ECO:0000256" key="4">
    <source>
        <dbReference type="ARBA" id="ARBA00035177"/>
    </source>
</evidence>
<dbReference type="InterPro" id="IPR020939">
    <property type="entry name" value="Ribosomal_bL34_CS"/>
</dbReference>
<sequence>MPKRTLQPSKSRKVKRHGFRKRMAYSKGRLVLKRRMKKGRKIIS</sequence>
<dbReference type="Pfam" id="PF00468">
    <property type="entry name" value="Ribosomal_L34"/>
    <property type="match status" value="1"/>
</dbReference>
<evidence type="ECO:0000256" key="5">
    <source>
        <dbReference type="ARBA" id="ARBA00035489"/>
    </source>
</evidence>
<dbReference type="NCBIfam" id="TIGR01030">
    <property type="entry name" value="rpmH_bact"/>
    <property type="match status" value="1"/>
</dbReference>
<reference evidence="6 7" key="1">
    <citation type="journal article" date="2016" name="Nat. Commun.">
        <title>Thousands of microbial genomes shed light on interconnected biogeochemical processes in an aquifer system.</title>
        <authorList>
            <person name="Anantharaman K."/>
            <person name="Brown C.T."/>
            <person name="Hug L.A."/>
            <person name="Sharon I."/>
            <person name="Castelle C.J."/>
            <person name="Probst A.J."/>
            <person name="Thomas B.C."/>
            <person name="Singh A."/>
            <person name="Wilkins M.J."/>
            <person name="Karaoz U."/>
            <person name="Brodie E.L."/>
            <person name="Williams K.H."/>
            <person name="Hubbard S.S."/>
            <person name="Banfield J.F."/>
        </authorList>
    </citation>
    <scope>NUCLEOTIDE SEQUENCE [LARGE SCALE GENOMIC DNA]</scope>
</reference>
<accession>A0A1F8BL09</accession>
<keyword evidence="2 6" id="KW-0689">Ribosomal protein</keyword>
<protein>
    <recommendedName>
        <fullName evidence="4">Large ribosomal subunit protein bL34</fullName>
    </recommendedName>
    <alternativeName>
        <fullName evidence="5">50S ribosomal protein L34</fullName>
    </alternativeName>
</protein>
<dbReference type="Proteomes" id="UP000176725">
    <property type="component" value="Unassembled WGS sequence"/>
</dbReference>
<comment type="similarity">
    <text evidence="1">Belongs to the bacterial ribosomal protein bL34 family.</text>
</comment>